<dbReference type="RefSeq" id="WP_078179691.1">
    <property type="nucleotide sequence ID" value="NZ_MUAL01000004.1"/>
</dbReference>
<name>A0A1S9V869_BACCE</name>
<evidence type="ECO:0000313" key="2">
    <source>
        <dbReference type="Proteomes" id="UP000191124"/>
    </source>
</evidence>
<comment type="caution">
    <text evidence="1">The sequence shown here is derived from an EMBL/GenBank/DDBJ whole genome shotgun (WGS) entry which is preliminary data.</text>
</comment>
<accession>A0A1S9V869</accession>
<sequence>MHYSNFFQPDFISVVKEDGKYFVYGEGFDPYLNQHYEDMFVLEEGAFVRSRFVSPGKDRLTPQSVNFIREGIRAAVKKYEAVNKGSQ</sequence>
<dbReference type="AlphaFoldDB" id="A0A1S9V869"/>
<proteinExistence type="predicted"/>
<dbReference type="EMBL" id="MUAL01000004">
    <property type="protein sequence ID" value="OOR30666.1"/>
    <property type="molecule type" value="Genomic_DNA"/>
</dbReference>
<gene>
    <name evidence="1" type="ORF">BW892_04105</name>
</gene>
<organism evidence="1 2">
    <name type="scientific">Bacillus cereus</name>
    <dbReference type="NCBI Taxonomy" id="1396"/>
    <lineage>
        <taxon>Bacteria</taxon>
        <taxon>Bacillati</taxon>
        <taxon>Bacillota</taxon>
        <taxon>Bacilli</taxon>
        <taxon>Bacillales</taxon>
        <taxon>Bacillaceae</taxon>
        <taxon>Bacillus</taxon>
        <taxon>Bacillus cereus group</taxon>
    </lineage>
</organism>
<evidence type="ECO:0000313" key="1">
    <source>
        <dbReference type="EMBL" id="OOR30666.1"/>
    </source>
</evidence>
<reference evidence="1 2" key="1">
    <citation type="submission" date="2017-01" db="EMBL/GenBank/DDBJ databases">
        <title>Bacillus cereus isolates.</title>
        <authorList>
            <person name="Beno S.M."/>
        </authorList>
    </citation>
    <scope>NUCLEOTIDE SEQUENCE [LARGE SCALE GENOMIC DNA]</scope>
    <source>
        <strain evidence="1 2">FSL M7-1219</strain>
    </source>
</reference>
<protein>
    <submittedName>
        <fullName evidence="1">Uncharacterized protein</fullName>
    </submittedName>
</protein>
<dbReference type="Proteomes" id="UP000191124">
    <property type="component" value="Unassembled WGS sequence"/>
</dbReference>